<name>A0A5J4TAS4_9EUKA</name>
<dbReference type="Proteomes" id="UP000324800">
    <property type="component" value="Unassembled WGS sequence"/>
</dbReference>
<feature type="non-terminal residue" evidence="1">
    <location>
        <position position="1"/>
    </location>
</feature>
<reference evidence="1 2" key="1">
    <citation type="submission" date="2019-03" db="EMBL/GenBank/DDBJ databases">
        <title>Single cell metagenomics reveals metabolic interactions within the superorganism composed of flagellate Streblomastix strix and complex community of Bacteroidetes bacteria on its surface.</title>
        <authorList>
            <person name="Treitli S.C."/>
            <person name="Kolisko M."/>
            <person name="Husnik F."/>
            <person name="Keeling P."/>
            <person name="Hampl V."/>
        </authorList>
    </citation>
    <scope>NUCLEOTIDE SEQUENCE [LARGE SCALE GENOMIC DNA]</scope>
    <source>
        <strain evidence="1">ST1C</strain>
    </source>
</reference>
<accession>A0A5J4TAS4</accession>
<gene>
    <name evidence="1" type="ORF">EZS28_049530</name>
</gene>
<proteinExistence type="predicted"/>
<comment type="caution">
    <text evidence="1">The sequence shown here is derived from an EMBL/GenBank/DDBJ whole genome shotgun (WGS) entry which is preliminary data.</text>
</comment>
<sequence length="301" mass="34232">SGKQLQKSDTVLYGLTTDLFSCVFGLRGYVAISNSGCDERSYAHIYVGQSFTYGIQKLSRGISAHVFQLEKKSCFQVRVIFLKIKLKYPSNLMNEKVIPNVIERNNLLNGVVLYNDVHYDDHLNDVLLNDVHVNDDHYDVLQNDLHVHVHYSALLTYVSIHLNANGIILVLLPILDSISSGLFRDVLTDIFETDDYCDEVPEYDPGIIGIFEFLIYYSTFSFFFKLKTSLINSTAFEGFVYHKIVTENADMISNTTFDKQNTILASIFNPILPIELKAFRGVRIRLAIPSDPVTHKYTPPN</sequence>
<evidence type="ECO:0000313" key="2">
    <source>
        <dbReference type="Proteomes" id="UP000324800"/>
    </source>
</evidence>
<dbReference type="EMBL" id="SNRW01035440">
    <property type="protein sequence ID" value="KAA6354943.1"/>
    <property type="molecule type" value="Genomic_DNA"/>
</dbReference>
<dbReference type="AlphaFoldDB" id="A0A5J4TAS4"/>
<protein>
    <submittedName>
        <fullName evidence="1">Uncharacterized protein</fullName>
    </submittedName>
</protein>
<organism evidence="1 2">
    <name type="scientific">Streblomastix strix</name>
    <dbReference type="NCBI Taxonomy" id="222440"/>
    <lineage>
        <taxon>Eukaryota</taxon>
        <taxon>Metamonada</taxon>
        <taxon>Preaxostyla</taxon>
        <taxon>Oxymonadida</taxon>
        <taxon>Streblomastigidae</taxon>
        <taxon>Streblomastix</taxon>
    </lineage>
</organism>
<evidence type="ECO:0000313" key="1">
    <source>
        <dbReference type="EMBL" id="KAA6354943.1"/>
    </source>
</evidence>